<feature type="transmembrane region" description="Helical" evidence="2">
    <location>
        <begin position="24"/>
        <end position="48"/>
    </location>
</feature>
<evidence type="ECO:0000313" key="3">
    <source>
        <dbReference type="EMBL" id="RMX55356.1"/>
    </source>
</evidence>
<gene>
    <name evidence="3" type="ORF">pdam_00021245</name>
</gene>
<sequence>MQLAKLMTSKVGIRNRLMICEFQVLRAAVIALCCIVFVLLIVIGALIWRLSRTKHNKVTTTVNSGIPVPSGGHQESEPGVYMEPHLRPSEGNSREPPEYQSLQDTQATSDYYNVGFKEGRSGKKDGGIYENFHS</sequence>
<evidence type="ECO:0000256" key="2">
    <source>
        <dbReference type="SAM" id="Phobius"/>
    </source>
</evidence>
<dbReference type="EMBL" id="RCHS01001074">
    <property type="protein sequence ID" value="RMX55356.1"/>
    <property type="molecule type" value="Genomic_DNA"/>
</dbReference>
<feature type="compositionally biased region" description="Polar residues" evidence="1">
    <location>
        <begin position="100"/>
        <end position="110"/>
    </location>
</feature>
<dbReference type="AlphaFoldDB" id="A0A3M6UNW2"/>
<feature type="compositionally biased region" description="Basic and acidic residues" evidence="1">
    <location>
        <begin position="117"/>
        <end position="134"/>
    </location>
</feature>
<feature type="region of interest" description="Disordered" evidence="1">
    <location>
        <begin position="62"/>
        <end position="110"/>
    </location>
</feature>
<evidence type="ECO:0000256" key="1">
    <source>
        <dbReference type="SAM" id="MobiDB-lite"/>
    </source>
</evidence>
<proteinExistence type="predicted"/>
<evidence type="ECO:0000313" key="4">
    <source>
        <dbReference type="Proteomes" id="UP000275408"/>
    </source>
</evidence>
<protein>
    <submittedName>
        <fullName evidence="3">Uncharacterized protein</fullName>
    </submittedName>
</protein>
<feature type="region of interest" description="Disordered" evidence="1">
    <location>
        <begin position="115"/>
        <end position="134"/>
    </location>
</feature>
<keyword evidence="2" id="KW-0812">Transmembrane</keyword>
<organism evidence="3 4">
    <name type="scientific">Pocillopora damicornis</name>
    <name type="common">Cauliflower coral</name>
    <name type="synonym">Millepora damicornis</name>
    <dbReference type="NCBI Taxonomy" id="46731"/>
    <lineage>
        <taxon>Eukaryota</taxon>
        <taxon>Metazoa</taxon>
        <taxon>Cnidaria</taxon>
        <taxon>Anthozoa</taxon>
        <taxon>Hexacorallia</taxon>
        <taxon>Scleractinia</taxon>
        <taxon>Astrocoeniina</taxon>
        <taxon>Pocilloporidae</taxon>
        <taxon>Pocillopora</taxon>
    </lineage>
</organism>
<dbReference type="OrthoDB" id="10601724at2759"/>
<name>A0A3M6UNW2_POCDA</name>
<comment type="caution">
    <text evidence="3">The sequence shown here is derived from an EMBL/GenBank/DDBJ whole genome shotgun (WGS) entry which is preliminary data.</text>
</comment>
<reference evidence="3 4" key="1">
    <citation type="journal article" date="2018" name="Sci. Rep.">
        <title>Comparative analysis of the Pocillopora damicornis genome highlights role of immune system in coral evolution.</title>
        <authorList>
            <person name="Cunning R."/>
            <person name="Bay R.A."/>
            <person name="Gillette P."/>
            <person name="Baker A.C."/>
            <person name="Traylor-Knowles N."/>
        </authorList>
    </citation>
    <scope>NUCLEOTIDE SEQUENCE [LARGE SCALE GENOMIC DNA]</scope>
    <source>
        <strain evidence="3">RSMAS</strain>
        <tissue evidence="3">Whole animal</tissue>
    </source>
</reference>
<dbReference type="Proteomes" id="UP000275408">
    <property type="component" value="Unassembled WGS sequence"/>
</dbReference>
<keyword evidence="2" id="KW-1133">Transmembrane helix</keyword>
<accession>A0A3M6UNW2</accession>
<feature type="compositionally biased region" description="Basic and acidic residues" evidence="1">
    <location>
        <begin position="84"/>
        <end position="97"/>
    </location>
</feature>
<keyword evidence="2" id="KW-0472">Membrane</keyword>
<keyword evidence="4" id="KW-1185">Reference proteome</keyword>